<organism evidence="2">
    <name type="scientific">Lotus japonicus</name>
    <name type="common">Lotus corniculatus var. japonicus</name>
    <dbReference type="NCBI Taxonomy" id="34305"/>
    <lineage>
        <taxon>Eukaryota</taxon>
        <taxon>Viridiplantae</taxon>
        <taxon>Streptophyta</taxon>
        <taxon>Embryophyta</taxon>
        <taxon>Tracheophyta</taxon>
        <taxon>Spermatophyta</taxon>
        <taxon>Magnoliopsida</taxon>
        <taxon>eudicotyledons</taxon>
        <taxon>Gunneridae</taxon>
        <taxon>Pentapetalae</taxon>
        <taxon>rosids</taxon>
        <taxon>fabids</taxon>
        <taxon>Fabales</taxon>
        <taxon>Fabaceae</taxon>
        <taxon>Papilionoideae</taxon>
        <taxon>50 kb inversion clade</taxon>
        <taxon>NPAAA clade</taxon>
        <taxon>Hologalegina</taxon>
        <taxon>robinioid clade</taxon>
        <taxon>Loteae</taxon>
        <taxon>Lotus</taxon>
    </lineage>
</organism>
<keyword evidence="1" id="KW-1133">Transmembrane helix</keyword>
<name>I3SN09_LOTJA</name>
<reference evidence="2" key="1">
    <citation type="submission" date="2012-05" db="EMBL/GenBank/DDBJ databases">
        <authorList>
            <person name="Krishnakumar V."/>
            <person name="Cheung F."/>
            <person name="Xiao Y."/>
            <person name="Chan A."/>
            <person name="Moskal W.A."/>
            <person name="Town C.D."/>
        </authorList>
    </citation>
    <scope>NUCLEOTIDE SEQUENCE</scope>
</reference>
<proteinExistence type="evidence at transcript level"/>
<sequence>MFSIISYSSAQKEKQRYQFTHFVVLFHSFLFIVCHRVDYRIKYNEVIICNKIFAGKGKPRSVGLSLSFRHNFWDIL</sequence>
<dbReference type="AlphaFoldDB" id="I3SN09"/>
<evidence type="ECO:0000313" key="2">
    <source>
        <dbReference type="EMBL" id="AFK41651.1"/>
    </source>
</evidence>
<keyword evidence="1" id="KW-0472">Membrane</keyword>
<keyword evidence="1" id="KW-0812">Transmembrane</keyword>
<evidence type="ECO:0000256" key="1">
    <source>
        <dbReference type="SAM" id="Phobius"/>
    </source>
</evidence>
<protein>
    <submittedName>
        <fullName evidence="2">Uncharacterized protein</fullName>
    </submittedName>
</protein>
<feature type="transmembrane region" description="Helical" evidence="1">
    <location>
        <begin position="17"/>
        <end position="34"/>
    </location>
</feature>
<dbReference type="EMBL" id="BT141857">
    <property type="protein sequence ID" value="AFK41651.1"/>
    <property type="molecule type" value="mRNA"/>
</dbReference>
<accession>I3SN09</accession>